<protein>
    <submittedName>
        <fullName evidence="7">4Fe-4S dicluster domain-containing protein</fullName>
    </submittedName>
</protein>
<dbReference type="Pfam" id="PF13237">
    <property type="entry name" value="Fer4_10"/>
    <property type="match status" value="1"/>
</dbReference>
<evidence type="ECO:0000256" key="2">
    <source>
        <dbReference type="ARBA" id="ARBA00022723"/>
    </source>
</evidence>
<evidence type="ECO:0000313" key="7">
    <source>
        <dbReference type="EMBL" id="RIH64405.1"/>
    </source>
</evidence>
<gene>
    <name evidence="7" type="ORF">D1164_15050</name>
</gene>
<dbReference type="Gene3D" id="1.10.15.40">
    <property type="entry name" value="Electron transport complex subunit B, putative Fe-S cluster"/>
    <property type="match status" value="1"/>
</dbReference>
<dbReference type="GO" id="GO:0051539">
    <property type="term" value="F:4 iron, 4 sulfur cluster binding"/>
    <property type="evidence" value="ECO:0007669"/>
    <property type="project" value="UniProtKB-KW"/>
</dbReference>
<feature type="domain" description="4Fe-4S ferredoxin-type" evidence="5">
    <location>
        <begin position="8"/>
        <end position="37"/>
    </location>
</feature>
<feature type="domain" description="4Fe-4S" evidence="6">
    <location>
        <begin position="368"/>
        <end position="427"/>
    </location>
</feature>
<proteinExistence type="predicted"/>
<dbReference type="PANTHER" id="PTHR43560:SF1">
    <property type="entry name" value="ION-TRANSLOCATING OXIDOREDUCTASE COMPLEX SUBUNIT B"/>
    <property type="match status" value="1"/>
</dbReference>
<dbReference type="Pfam" id="PF04060">
    <property type="entry name" value="FeS"/>
    <property type="match status" value="1"/>
</dbReference>
<evidence type="ECO:0000256" key="3">
    <source>
        <dbReference type="ARBA" id="ARBA00023004"/>
    </source>
</evidence>
<dbReference type="PROSITE" id="PS51379">
    <property type="entry name" value="4FE4S_FER_2"/>
    <property type="match status" value="2"/>
</dbReference>
<sequence length="455" mass="51405">MKGKTKYHALKVDTEKCFGCTHCMKICPTEAIRIVDGVATIDQYRCVDCGNCLRACPVDAFYVEQNQLSHIEDFKYRVVLFPSVFIGQFSEIYSEGRIYEALLRLGFTHIFEVEQPALWLMESIKESSQELAEGPLISSFCPAIVRLIQSKYPSLTRNIAPRKAPHDLAAHFAIEQLKMQGANESEIGIFYVSPCSAKMAAVNQPVAEKESIVTGVINMKDLYNRIMRLLPANETTDTSGFRQYLSREGILWSLPRGEASWFKKRSMAIDGIHNVVKFLERLENDEVPKLDFLELKSCNQGCAGGILLTGNRFLTVERLQKRALRYPKASQINPEGVRKETVQKKLISDNVEPRPVFVLDQDRTRALEKMKKINNILCHLPGIDCAGCGAPNCHALAEDIVQGKARMTDCIFLQNKFIKELKVKPDKACANLERIWGKKRFEADCNKKGGRNEGF</sequence>
<dbReference type="Pfam" id="PF02906">
    <property type="entry name" value="Fe_hyd_lg_C"/>
    <property type="match status" value="1"/>
</dbReference>
<keyword evidence="1" id="KW-0004">4Fe-4S</keyword>
<dbReference type="InterPro" id="IPR017900">
    <property type="entry name" value="4Fe4S_Fe_S_CS"/>
</dbReference>
<dbReference type="RefSeq" id="WP_119350830.1">
    <property type="nucleotide sequence ID" value="NZ_QWET01000011.1"/>
</dbReference>
<evidence type="ECO:0000259" key="5">
    <source>
        <dbReference type="PROSITE" id="PS51379"/>
    </source>
</evidence>
<dbReference type="Gene3D" id="3.40.950.10">
    <property type="entry name" value="Fe-only Hydrogenase (Larger Subunit), Chain L, domain 3"/>
    <property type="match status" value="1"/>
</dbReference>
<dbReference type="AlphaFoldDB" id="A0A399CXD9"/>
<accession>A0A399CXD9</accession>
<dbReference type="Proteomes" id="UP000266441">
    <property type="component" value="Unassembled WGS sequence"/>
</dbReference>
<evidence type="ECO:0000256" key="4">
    <source>
        <dbReference type="ARBA" id="ARBA00023014"/>
    </source>
</evidence>
<dbReference type="InterPro" id="IPR004108">
    <property type="entry name" value="Fe_hydrogenase_lsu_C"/>
</dbReference>
<keyword evidence="3" id="KW-0408">Iron</keyword>
<dbReference type="PANTHER" id="PTHR43560">
    <property type="entry name" value="ION-TRANSLOCATING OXIDOREDUCTASE COMPLEX SUBUNIT B"/>
    <property type="match status" value="1"/>
</dbReference>
<keyword evidence="2" id="KW-0479">Metal-binding</keyword>
<dbReference type="SUPFAM" id="SSF53920">
    <property type="entry name" value="Fe-only hydrogenase"/>
    <property type="match status" value="1"/>
</dbReference>
<name>A0A399CXD9_9BACT</name>
<dbReference type="Gene3D" id="3.30.70.20">
    <property type="match status" value="1"/>
</dbReference>
<dbReference type="SUPFAM" id="SSF54862">
    <property type="entry name" value="4Fe-4S ferredoxins"/>
    <property type="match status" value="1"/>
</dbReference>
<dbReference type="PROSITE" id="PS00198">
    <property type="entry name" value="4FE4S_FER_1"/>
    <property type="match status" value="1"/>
</dbReference>
<keyword evidence="8" id="KW-1185">Reference proteome</keyword>
<dbReference type="InterPro" id="IPR009016">
    <property type="entry name" value="Fe_hydrogenase"/>
</dbReference>
<dbReference type="InterPro" id="IPR007202">
    <property type="entry name" value="4Fe-4S_dom"/>
</dbReference>
<reference evidence="7 8" key="1">
    <citation type="journal article" date="2015" name="Int. J. Syst. Evol. Microbiol.">
        <title>Mariniphaga sediminis sp. nov., isolated from coastal sediment.</title>
        <authorList>
            <person name="Wang F.Q."/>
            <person name="Shen Q.Y."/>
            <person name="Chen G.J."/>
            <person name="Du Z.J."/>
        </authorList>
    </citation>
    <scope>NUCLEOTIDE SEQUENCE [LARGE SCALE GENOMIC DNA]</scope>
    <source>
        <strain evidence="7 8">SY21</strain>
    </source>
</reference>
<dbReference type="GO" id="GO:0046872">
    <property type="term" value="F:metal ion binding"/>
    <property type="evidence" value="ECO:0007669"/>
    <property type="project" value="UniProtKB-KW"/>
</dbReference>
<dbReference type="InterPro" id="IPR050395">
    <property type="entry name" value="4Fe4S_Ferredoxin_RnfB"/>
</dbReference>
<organism evidence="7 8">
    <name type="scientific">Mariniphaga sediminis</name>
    <dbReference type="NCBI Taxonomy" id="1628158"/>
    <lineage>
        <taxon>Bacteria</taxon>
        <taxon>Pseudomonadati</taxon>
        <taxon>Bacteroidota</taxon>
        <taxon>Bacteroidia</taxon>
        <taxon>Marinilabiliales</taxon>
        <taxon>Prolixibacteraceae</taxon>
        <taxon>Mariniphaga</taxon>
    </lineage>
</organism>
<keyword evidence="4" id="KW-0411">Iron-sulfur</keyword>
<dbReference type="InterPro" id="IPR017896">
    <property type="entry name" value="4Fe4S_Fe-S-bd"/>
</dbReference>
<comment type="caution">
    <text evidence="7">The sequence shown here is derived from an EMBL/GenBank/DDBJ whole genome shotgun (WGS) entry which is preliminary data.</text>
</comment>
<feature type="domain" description="4Fe-4S ferredoxin-type" evidence="5">
    <location>
        <begin position="39"/>
        <end position="66"/>
    </location>
</feature>
<evidence type="ECO:0000259" key="6">
    <source>
        <dbReference type="PROSITE" id="PS51656"/>
    </source>
</evidence>
<dbReference type="PROSITE" id="PS51656">
    <property type="entry name" value="4FE4S"/>
    <property type="match status" value="1"/>
</dbReference>
<dbReference type="EMBL" id="QWET01000011">
    <property type="protein sequence ID" value="RIH64405.1"/>
    <property type="molecule type" value="Genomic_DNA"/>
</dbReference>
<evidence type="ECO:0000256" key="1">
    <source>
        <dbReference type="ARBA" id="ARBA00022485"/>
    </source>
</evidence>
<evidence type="ECO:0000313" key="8">
    <source>
        <dbReference type="Proteomes" id="UP000266441"/>
    </source>
</evidence>
<dbReference type="OrthoDB" id="9798098at2"/>